<accession>A0ACC3MP45</accession>
<gene>
    <name evidence="1" type="ORF">LTR37_016522</name>
</gene>
<organism evidence="1 2">
    <name type="scientific">Vermiconidia calcicola</name>
    <dbReference type="NCBI Taxonomy" id="1690605"/>
    <lineage>
        <taxon>Eukaryota</taxon>
        <taxon>Fungi</taxon>
        <taxon>Dikarya</taxon>
        <taxon>Ascomycota</taxon>
        <taxon>Pezizomycotina</taxon>
        <taxon>Dothideomycetes</taxon>
        <taxon>Dothideomycetidae</taxon>
        <taxon>Mycosphaerellales</taxon>
        <taxon>Extremaceae</taxon>
        <taxon>Vermiconidia</taxon>
    </lineage>
</organism>
<dbReference type="Proteomes" id="UP001281147">
    <property type="component" value="Unassembled WGS sequence"/>
</dbReference>
<evidence type="ECO:0000313" key="2">
    <source>
        <dbReference type="Proteomes" id="UP001281147"/>
    </source>
</evidence>
<keyword evidence="2" id="KW-1185">Reference proteome</keyword>
<dbReference type="EMBL" id="JAUTXU010000199">
    <property type="protein sequence ID" value="KAK3699279.1"/>
    <property type="molecule type" value="Genomic_DNA"/>
</dbReference>
<proteinExistence type="predicted"/>
<sequence>MAPNSRIYITRHAQAEHNVDLDYTILDAPLTPLGKKQAASLAPRIPDLQKTVELVVTSPLQRTLQTTLLGWGPAVKRLGIKNVICLPAAQECNDFPCDTGLPREQLEQEPEFKGFDFSRLTPDWTSKTDFWAPDERSIANRARAVRHFLRERPEKNIVLVGHGDIIRAVTCDANGPSTYMWKNTETQVYRFDPETVESDECYLVLEEKIEAAGGYAPTSTEMDIDLAIETNGDFDGKANGKI</sequence>
<protein>
    <submittedName>
        <fullName evidence="1">Uncharacterized protein</fullName>
    </submittedName>
</protein>
<evidence type="ECO:0000313" key="1">
    <source>
        <dbReference type="EMBL" id="KAK3699279.1"/>
    </source>
</evidence>
<name>A0ACC3MP45_9PEZI</name>
<comment type="caution">
    <text evidence="1">The sequence shown here is derived from an EMBL/GenBank/DDBJ whole genome shotgun (WGS) entry which is preliminary data.</text>
</comment>
<reference evidence="1" key="1">
    <citation type="submission" date="2023-07" db="EMBL/GenBank/DDBJ databases">
        <title>Black Yeasts Isolated from many extreme environments.</title>
        <authorList>
            <person name="Coleine C."/>
            <person name="Stajich J.E."/>
            <person name="Selbmann L."/>
        </authorList>
    </citation>
    <scope>NUCLEOTIDE SEQUENCE</scope>
    <source>
        <strain evidence="1">CCFEE 5714</strain>
    </source>
</reference>